<feature type="region of interest" description="Disordered" evidence="7">
    <location>
        <begin position="57"/>
        <end position="99"/>
    </location>
</feature>
<evidence type="ECO:0000256" key="6">
    <source>
        <dbReference type="ARBA" id="ARBA00023179"/>
    </source>
</evidence>
<keyword evidence="6" id="KW-0514">Muscle protein</keyword>
<evidence type="ECO:0000256" key="2">
    <source>
        <dbReference type="ARBA" id="ARBA00008330"/>
    </source>
</evidence>
<dbReference type="Bgee" id="ENSCSAG00000018311">
    <property type="expression patterns" value="Expressed in blood"/>
</dbReference>
<reference evidence="8 9" key="1">
    <citation type="submission" date="2014-03" db="EMBL/GenBank/DDBJ databases">
        <authorList>
            <person name="Warren W."/>
            <person name="Wilson R.K."/>
        </authorList>
    </citation>
    <scope>NUCLEOTIDE SEQUENCE</scope>
</reference>
<dbReference type="Pfam" id="PF00992">
    <property type="entry name" value="Troponin"/>
    <property type="match status" value="1"/>
</dbReference>
<dbReference type="eggNOG" id="KOG3634">
    <property type="taxonomic scope" value="Eukaryota"/>
</dbReference>
<dbReference type="AlphaFoldDB" id="A0A0D9S0D5"/>
<dbReference type="SUPFAM" id="SSF90250">
    <property type="entry name" value="Troponin coil-coiled subunits"/>
    <property type="match status" value="1"/>
</dbReference>
<dbReference type="GO" id="GO:0005861">
    <property type="term" value="C:troponin complex"/>
    <property type="evidence" value="ECO:0007669"/>
    <property type="project" value="InterPro"/>
</dbReference>
<dbReference type="PANTHER" id="PTHR11521:SF4">
    <property type="entry name" value="TROPONIN T, FAST SKELETAL MUSCLE"/>
    <property type="match status" value="1"/>
</dbReference>
<dbReference type="GO" id="GO:0030172">
    <property type="term" value="F:troponin C binding"/>
    <property type="evidence" value="ECO:0007669"/>
    <property type="project" value="TreeGrafter"/>
</dbReference>
<proteinExistence type="inferred from homology"/>
<evidence type="ECO:0000256" key="3">
    <source>
        <dbReference type="ARBA" id="ARBA00014961"/>
    </source>
</evidence>
<evidence type="ECO:0000256" key="5">
    <source>
        <dbReference type="ARBA" id="ARBA00022990"/>
    </source>
</evidence>
<keyword evidence="9" id="KW-1185">Reference proteome</keyword>
<dbReference type="InterPro" id="IPR038077">
    <property type="entry name" value="Troponin_sf"/>
</dbReference>
<dbReference type="InterPro" id="IPR001978">
    <property type="entry name" value="Troponin"/>
</dbReference>
<evidence type="ECO:0000256" key="1">
    <source>
        <dbReference type="ARBA" id="ARBA00003363"/>
    </source>
</evidence>
<accession>A0A0D9S0D5</accession>
<dbReference type="STRING" id="60711.ENSCSAP00000014324"/>
<dbReference type="InterPro" id="IPR027707">
    <property type="entry name" value="TNNT"/>
</dbReference>
<dbReference type="Proteomes" id="UP000029965">
    <property type="component" value="Chromosome Y"/>
</dbReference>
<dbReference type="GO" id="GO:0005523">
    <property type="term" value="F:tropomyosin binding"/>
    <property type="evidence" value="ECO:0007669"/>
    <property type="project" value="TreeGrafter"/>
</dbReference>
<keyword evidence="4" id="KW-0597">Phosphoprotein</keyword>
<comment type="similarity">
    <text evidence="2">Belongs to the troponin T family.</text>
</comment>
<dbReference type="GO" id="GO:0045214">
    <property type="term" value="P:sarcomere organization"/>
    <property type="evidence" value="ECO:0007669"/>
    <property type="project" value="TreeGrafter"/>
</dbReference>
<dbReference type="EMBL" id="AQIB01151702">
    <property type="status" value="NOT_ANNOTATED_CDS"/>
    <property type="molecule type" value="Genomic_DNA"/>
</dbReference>
<organism evidence="8 9">
    <name type="scientific">Chlorocebus sabaeus</name>
    <name type="common">Green monkey</name>
    <name type="synonym">Simia sabaea</name>
    <dbReference type="NCBI Taxonomy" id="60711"/>
    <lineage>
        <taxon>Eukaryota</taxon>
        <taxon>Metazoa</taxon>
        <taxon>Chordata</taxon>
        <taxon>Craniata</taxon>
        <taxon>Vertebrata</taxon>
        <taxon>Euteleostomi</taxon>
        <taxon>Mammalia</taxon>
        <taxon>Eutheria</taxon>
        <taxon>Euarchontoglires</taxon>
        <taxon>Primates</taxon>
        <taxon>Haplorrhini</taxon>
        <taxon>Catarrhini</taxon>
        <taxon>Cercopithecidae</taxon>
        <taxon>Cercopithecinae</taxon>
        <taxon>Chlorocebus</taxon>
    </lineage>
</organism>
<evidence type="ECO:0000313" key="8">
    <source>
        <dbReference type="Ensembl" id="ENSCSAP00000014324.1"/>
    </source>
</evidence>
<protein>
    <recommendedName>
        <fullName evidence="3">Troponin T, fast skeletal muscle</fullName>
    </recommendedName>
</protein>
<name>A0A0D9S0D5_CHLSB</name>
<evidence type="ECO:0000256" key="7">
    <source>
        <dbReference type="SAM" id="MobiDB-lite"/>
    </source>
</evidence>
<reference evidence="8" key="2">
    <citation type="submission" date="2025-08" db="UniProtKB">
        <authorList>
            <consortium name="Ensembl"/>
        </authorList>
    </citation>
    <scope>IDENTIFICATION</scope>
</reference>
<dbReference type="GO" id="GO:0031013">
    <property type="term" value="F:troponin I binding"/>
    <property type="evidence" value="ECO:0007669"/>
    <property type="project" value="TreeGrafter"/>
</dbReference>
<feature type="region of interest" description="Disordered" evidence="7">
    <location>
        <begin position="205"/>
        <end position="226"/>
    </location>
</feature>
<dbReference type="PANTHER" id="PTHR11521">
    <property type="entry name" value="TROPONIN T"/>
    <property type="match status" value="1"/>
</dbReference>
<comment type="function">
    <text evidence="1">Troponin T is the tropomyosin-binding subunit of troponin, the thin filament regulatory complex which confers calcium-sensitivity to striated muscle actomyosin ATPase activity.</text>
</comment>
<dbReference type="GO" id="GO:0006937">
    <property type="term" value="P:regulation of muscle contraction"/>
    <property type="evidence" value="ECO:0007669"/>
    <property type="project" value="InterPro"/>
</dbReference>
<sequence>RLTAPKIPEKEKVDFHNIQKKHLNKDLMELRALIDSHVEARKKEEEELISLKERIMRSRRSTRAETAEEQRIRAEKERECQADWQEEKARSEEEDSMRRAENNLKKKALSSMAANYSSYLVKADQKRGKKQTALEMKKKILAKRCKPSSDINHLSEGKLRLEEDSRGLALPWGLIQGSLTTSSAPGTRLKGARVEITMLRRYTDQAQNKSNKAGSWAKGKVGGHWK</sequence>
<reference evidence="8" key="3">
    <citation type="submission" date="2025-09" db="UniProtKB">
        <authorList>
            <consortium name="Ensembl"/>
        </authorList>
    </citation>
    <scope>IDENTIFICATION</scope>
</reference>
<keyword evidence="5" id="KW-0007">Acetylation</keyword>
<dbReference type="GeneTree" id="ENSGT00940000158477"/>
<dbReference type="Ensembl" id="ENSCSAT00000016410.1">
    <property type="protein sequence ID" value="ENSCSAP00000014324.1"/>
    <property type="gene ID" value="ENSCSAG00000018311.1"/>
</dbReference>
<evidence type="ECO:0000256" key="4">
    <source>
        <dbReference type="ARBA" id="ARBA00022553"/>
    </source>
</evidence>
<evidence type="ECO:0000313" key="9">
    <source>
        <dbReference type="Proteomes" id="UP000029965"/>
    </source>
</evidence>
<dbReference type="Gene3D" id="1.20.5.350">
    <property type="match status" value="1"/>
</dbReference>
<dbReference type="GO" id="GO:0003009">
    <property type="term" value="P:skeletal muscle contraction"/>
    <property type="evidence" value="ECO:0007669"/>
    <property type="project" value="TreeGrafter"/>
</dbReference>